<dbReference type="GO" id="GO:0016020">
    <property type="term" value="C:membrane"/>
    <property type="evidence" value="ECO:0007669"/>
    <property type="project" value="InterPro"/>
</dbReference>
<keyword evidence="4" id="KW-1185">Reference proteome</keyword>
<feature type="domain" description="Signal transduction histidine kinase internal region" evidence="2">
    <location>
        <begin position="155"/>
        <end position="234"/>
    </location>
</feature>
<dbReference type="InterPro" id="IPR050640">
    <property type="entry name" value="Bact_2-comp_sensor_kinase"/>
</dbReference>
<dbReference type="InterPro" id="IPR036890">
    <property type="entry name" value="HATPase_C_sf"/>
</dbReference>
<accession>A0A7H0VH48</accession>
<dbReference type="AlphaFoldDB" id="A0A7H0VH48"/>
<dbReference type="InterPro" id="IPR010559">
    <property type="entry name" value="Sig_transdc_His_kin_internal"/>
</dbReference>
<dbReference type="RefSeq" id="WP_210759571.1">
    <property type="nucleotide sequence ID" value="NZ_CP060139.1"/>
</dbReference>
<dbReference type="KEGG" id="chyd:H4K34_04145"/>
<name>A0A7H0VH48_9FLAO</name>
<evidence type="ECO:0000313" key="3">
    <source>
        <dbReference type="EMBL" id="QNR25046.1"/>
    </source>
</evidence>
<keyword evidence="3" id="KW-0418">Kinase</keyword>
<dbReference type="Gene3D" id="3.30.565.10">
    <property type="entry name" value="Histidine kinase-like ATPase, C-terminal domain"/>
    <property type="match status" value="1"/>
</dbReference>
<keyword evidence="1" id="KW-0472">Membrane</keyword>
<feature type="transmembrane region" description="Helical" evidence="1">
    <location>
        <begin position="115"/>
        <end position="135"/>
    </location>
</feature>
<dbReference type="PANTHER" id="PTHR34220:SF7">
    <property type="entry name" value="SENSOR HISTIDINE KINASE YPDA"/>
    <property type="match status" value="1"/>
</dbReference>
<feature type="transmembrane region" description="Helical" evidence="1">
    <location>
        <begin position="45"/>
        <end position="66"/>
    </location>
</feature>
<dbReference type="PANTHER" id="PTHR34220">
    <property type="entry name" value="SENSOR HISTIDINE KINASE YPDA"/>
    <property type="match status" value="1"/>
</dbReference>
<feature type="transmembrane region" description="Helical" evidence="1">
    <location>
        <begin position="73"/>
        <end position="95"/>
    </location>
</feature>
<dbReference type="EMBL" id="CP060139">
    <property type="protein sequence ID" value="QNR25046.1"/>
    <property type="molecule type" value="Genomic_DNA"/>
</dbReference>
<proteinExistence type="predicted"/>
<sequence>MARNPLLKSHNYLYFLGVLLLLMGVQVSFMVWAKDLALEIALMDAFIHWALLGLIGFSLINTFSFYQPPNYQFLIIFFLPLVLVAFWVELGDWLFMHLVGLDYQDWMLETFPFRITVAYLLLAAAIGFSFLWYRLDERNAQEMRKQEIERMSKEAELFKLRQQIQPHFLFNALNSINSLIGSRPKDARHMTQKLSEFLRGTLKREDTDLMSLEEEISHLSLYLDLEQVRFGHRLKVERSIQEECLEANLPSLLIQPLIENAIKYGLYGTTDDLVISLSCELKGKNLHIEVRNPFEEGSSALGGTGFGLASIQRRLYLIYGRTDLLETQRENGLYIARLSIPQSHVQSTDS</sequence>
<keyword evidence="1" id="KW-1133">Transmembrane helix</keyword>
<dbReference type="GO" id="GO:0000155">
    <property type="term" value="F:phosphorelay sensor kinase activity"/>
    <property type="evidence" value="ECO:0007669"/>
    <property type="project" value="InterPro"/>
</dbReference>
<protein>
    <submittedName>
        <fullName evidence="3">Histidine kinase</fullName>
    </submittedName>
</protein>
<dbReference type="Pfam" id="PF06580">
    <property type="entry name" value="His_kinase"/>
    <property type="match status" value="1"/>
</dbReference>
<keyword evidence="1" id="KW-0812">Transmembrane</keyword>
<reference evidence="3 4" key="1">
    <citation type="submission" date="2020-08" db="EMBL/GenBank/DDBJ databases">
        <title>Croceimicrobium hydrocarbonivorans gen. nov., sp. nov., a novel marine bacterium isolated from a bacterial consortium that degrades polyethylene terephthalate.</title>
        <authorList>
            <person name="Liu R."/>
        </authorList>
    </citation>
    <scope>NUCLEOTIDE SEQUENCE [LARGE SCALE GENOMIC DNA]</scope>
    <source>
        <strain evidence="3 4">A20-9</strain>
    </source>
</reference>
<evidence type="ECO:0000259" key="2">
    <source>
        <dbReference type="Pfam" id="PF06580"/>
    </source>
</evidence>
<evidence type="ECO:0000313" key="4">
    <source>
        <dbReference type="Proteomes" id="UP000516305"/>
    </source>
</evidence>
<dbReference type="SUPFAM" id="SSF55874">
    <property type="entry name" value="ATPase domain of HSP90 chaperone/DNA topoisomerase II/histidine kinase"/>
    <property type="match status" value="1"/>
</dbReference>
<feature type="transmembrane region" description="Helical" evidence="1">
    <location>
        <begin position="12"/>
        <end position="33"/>
    </location>
</feature>
<gene>
    <name evidence="3" type="ORF">H4K34_04145</name>
</gene>
<evidence type="ECO:0000256" key="1">
    <source>
        <dbReference type="SAM" id="Phobius"/>
    </source>
</evidence>
<dbReference type="Proteomes" id="UP000516305">
    <property type="component" value="Chromosome"/>
</dbReference>
<organism evidence="3 4">
    <name type="scientific">Croceimicrobium hydrocarbonivorans</name>
    <dbReference type="NCBI Taxonomy" id="2761580"/>
    <lineage>
        <taxon>Bacteria</taxon>
        <taxon>Pseudomonadati</taxon>
        <taxon>Bacteroidota</taxon>
        <taxon>Flavobacteriia</taxon>
        <taxon>Flavobacteriales</taxon>
        <taxon>Owenweeksiaceae</taxon>
        <taxon>Croceimicrobium</taxon>
    </lineage>
</organism>
<keyword evidence="3" id="KW-0808">Transferase</keyword>